<dbReference type="EMBL" id="GFAA01003620">
    <property type="protein sequence ID" value="JAT99814.1"/>
    <property type="molecule type" value="mRNA"/>
</dbReference>
<dbReference type="InterPro" id="IPR005135">
    <property type="entry name" value="Endo/exonuclease/phosphatase"/>
</dbReference>
<dbReference type="GO" id="GO:0071897">
    <property type="term" value="P:DNA biosynthetic process"/>
    <property type="evidence" value="ECO:0007669"/>
    <property type="project" value="UniProtKB-ARBA"/>
</dbReference>
<dbReference type="Pfam" id="PF00078">
    <property type="entry name" value="RVT_1"/>
    <property type="match status" value="1"/>
</dbReference>
<sequence>LEIWQWNCRTFKNKDSSLLMFIQKSPIPPDIICLQETRVAPYLRGYYTIAPTNSPRVATLVAKSVTTVPHQLPFIDINHVLVEVLPQKRGKQSIFILNIYSPPSRKKEDFLPILTECTRIAQDNPLVVLGDMNARHSSWGYIRDSQKGANLLEAVEMLGLGLVTDTTSPTRTGNSISRDTCPDLTFIKNINHATWTNLEESLGSDHNIISLSIPTARIRRALGNVHITDWTKFRDCPPPEGGIKNIQEWTQLIKDAHSSNTRTIQRTLEAPDVDRHLLHLWEARKGLTKRWKKQRLNRKLQLRIAKITQQAQAYAIQLCRQNWSEFCASLKGTLSTAQTWTILRCMLDPNKAKSVTSRTLQTVAHNFQGTDQDLITAMHRKYIGDHTPPCTLTYEGQQNPSLDASITVSEVYAAARIAQRNTTPGGDKVTNAIIRNLSNDHLKDLTEYINKELWEKGQVPAEWRHADIIMIPKAGKPPAVESLRPISLTSCLGKLYERIIHTRLQNYIEDNNFYPYTMVGFRKGLCTQDAFLRISEEVINTIPTHGENLVLALDLKGAFDNVSHQAILEELSGLNCGERIFNYIKAFLSNRTATIGIGEVRSHPFPMPNKGTPQGAIISPLLFNIAMLKLARKLQTQPDIGYTVYADDITLWATHGSLAQKEEALQEAIHRVEEFAAESGLECAPEKSEVIRLHKLPYTSPGEVELFLGGRKINEVDKIRILGLWLQSNLRSDHMIRTIKTTVNQMSRMIRRITWHRKGMREEDTLRLVQALVLSRITYGLPYQKLGTVETRAIDTIIRGAYKTALSLPIATSTERLLELGLHNTFTELQEAVLESQKERLLTTNAGRTILTKLGTWPGLETRGSKTSLPLQTREKITVSPIPRHMHHAHQQGRRQARAKALQKRLESDHKAVYVDIGAYPTPGKFSVAAIDHQLKPALQASIYAENPSSAEALAIAIAIKHKDQRGESSHVITDSQQACRDFLNGRLPSRATQLLGNLSQAHRLTWTPGHEGLAGNEVANDLARDLTHRADPHPYPTPMPSTYGDRLEHIRLERRKYPPPHIKLDSSAAIDWRKIQTNTFPNLFILHKISPTQYQNTCPWCGACPTLYHISWECTTKPKHLTVSNPTYEQWEVALTSETLDQQLKLVQQVRQSAKASGALD</sequence>
<dbReference type="InterPro" id="IPR036691">
    <property type="entry name" value="Endo/exonu/phosph_ase_sf"/>
</dbReference>
<dbReference type="InterPro" id="IPR043128">
    <property type="entry name" value="Rev_trsase/Diguanyl_cyclase"/>
</dbReference>
<dbReference type="InterPro" id="IPR000477">
    <property type="entry name" value="RT_dom"/>
</dbReference>
<dbReference type="PANTHER" id="PTHR19446">
    <property type="entry name" value="REVERSE TRANSCRIPTASES"/>
    <property type="match status" value="1"/>
</dbReference>
<evidence type="ECO:0000313" key="2">
    <source>
        <dbReference type="EMBL" id="JAT99814.1"/>
    </source>
</evidence>
<dbReference type="GO" id="GO:0003676">
    <property type="term" value="F:nucleic acid binding"/>
    <property type="evidence" value="ECO:0007669"/>
    <property type="project" value="InterPro"/>
</dbReference>
<feature type="domain" description="Reverse transcriptase" evidence="1">
    <location>
        <begin position="452"/>
        <end position="712"/>
    </location>
</feature>
<dbReference type="GO" id="GO:0042575">
    <property type="term" value="C:DNA polymerase complex"/>
    <property type="evidence" value="ECO:0007669"/>
    <property type="project" value="UniProtKB-ARBA"/>
</dbReference>
<dbReference type="CDD" id="cd01650">
    <property type="entry name" value="RT_nLTR_like"/>
    <property type="match status" value="1"/>
</dbReference>
<dbReference type="AlphaFoldDB" id="A0A1E1XKT0"/>
<proteinExistence type="evidence at transcript level"/>
<dbReference type="Gene3D" id="3.60.10.10">
    <property type="entry name" value="Endonuclease/exonuclease/phosphatase"/>
    <property type="match status" value="1"/>
</dbReference>
<dbReference type="SUPFAM" id="SSF56672">
    <property type="entry name" value="DNA/RNA polymerases"/>
    <property type="match status" value="1"/>
</dbReference>
<dbReference type="SUPFAM" id="SSF56219">
    <property type="entry name" value="DNase I-like"/>
    <property type="match status" value="1"/>
</dbReference>
<evidence type="ECO:0000259" key="1">
    <source>
        <dbReference type="PROSITE" id="PS50878"/>
    </source>
</evidence>
<dbReference type="PROSITE" id="PS50878">
    <property type="entry name" value="RT_POL"/>
    <property type="match status" value="1"/>
</dbReference>
<feature type="non-terminal residue" evidence="2">
    <location>
        <position position="1"/>
    </location>
</feature>
<organism evidence="2">
    <name type="scientific">Amblyomma sculptum</name>
    <name type="common">Tick</name>
    <dbReference type="NCBI Taxonomy" id="1581419"/>
    <lineage>
        <taxon>Eukaryota</taxon>
        <taxon>Metazoa</taxon>
        <taxon>Ecdysozoa</taxon>
        <taxon>Arthropoda</taxon>
        <taxon>Chelicerata</taxon>
        <taxon>Arachnida</taxon>
        <taxon>Acari</taxon>
        <taxon>Parasitiformes</taxon>
        <taxon>Ixodida</taxon>
        <taxon>Ixodoidea</taxon>
        <taxon>Ixodidae</taxon>
        <taxon>Amblyomminae</taxon>
        <taxon>Amblyomma</taxon>
    </lineage>
</organism>
<dbReference type="GO" id="GO:0003824">
    <property type="term" value="F:catalytic activity"/>
    <property type="evidence" value="ECO:0007669"/>
    <property type="project" value="InterPro"/>
</dbReference>
<accession>A0A1E1XKT0</accession>
<protein>
    <submittedName>
        <fullName evidence="2">Putative tick transposon</fullName>
    </submittedName>
</protein>
<dbReference type="SUPFAM" id="SSF53098">
    <property type="entry name" value="Ribonuclease H-like"/>
    <property type="match status" value="1"/>
</dbReference>
<dbReference type="Gene3D" id="3.30.70.270">
    <property type="match status" value="1"/>
</dbReference>
<dbReference type="Gene3D" id="3.30.420.10">
    <property type="entry name" value="Ribonuclease H-like superfamily/Ribonuclease H"/>
    <property type="match status" value="1"/>
</dbReference>
<dbReference type="InterPro" id="IPR012337">
    <property type="entry name" value="RNaseH-like_sf"/>
</dbReference>
<dbReference type="InterPro" id="IPR036397">
    <property type="entry name" value="RNaseH_sf"/>
</dbReference>
<reference evidence="2" key="1">
    <citation type="submission" date="2016-09" db="EMBL/GenBank/DDBJ databases">
        <authorList>
            <person name="Capua I."/>
            <person name="De Benedictis P."/>
            <person name="Joannis T."/>
            <person name="Lombin L.H."/>
            <person name="Cattoli G."/>
        </authorList>
    </citation>
    <scope>NUCLEOTIDE SEQUENCE</scope>
</reference>
<dbReference type="Pfam" id="PF14529">
    <property type="entry name" value="Exo_endo_phos_2"/>
    <property type="match status" value="1"/>
</dbReference>
<dbReference type="InterPro" id="IPR043502">
    <property type="entry name" value="DNA/RNA_pol_sf"/>
</dbReference>
<reference evidence="2" key="2">
    <citation type="journal article" date="2017" name="Front. Cell. Infect. Microbiol.">
        <title>Analysis of the Salivary Gland Transcriptome of Unfed and Partially Fed Amblyomma sculptum Ticks and Descriptive Proteome of the Saliva.</title>
        <authorList>
            <person name="Esteves E."/>
            <person name="Maruyama S.R."/>
            <person name="Kawahara R."/>
            <person name="Fujita A."/>
            <person name="Martins L.A."/>
            <person name="Righi A.A."/>
            <person name="Costa F.B."/>
            <person name="Palmisano G."/>
            <person name="Labruna M.B."/>
            <person name="Sa-Nunes A."/>
            <person name="Ribeiro J.M.C."/>
            <person name="Fogaca A.C."/>
        </authorList>
    </citation>
    <scope>NUCLEOTIDE SEQUENCE</scope>
</reference>
<name>A0A1E1XKT0_AMBSC</name>